<dbReference type="Gene3D" id="1.25.10.10">
    <property type="entry name" value="Leucine-rich Repeat Variant"/>
    <property type="match status" value="1"/>
</dbReference>
<keyword evidence="4" id="KW-1185">Reference proteome</keyword>
<organism evidence="3 4">
    <name type="scientific">Kalanchoe fedtschenkoi</name>
    <name type="common">Lavender scallops</name>
    <name type="synonym">South American air plant</name>
    <dbReference type="NCBI Taxonomy" id="63787"/>
    <lineage>
        <taxon>Eukaryota</taxon>
        <taxon>Viridiplantae</taxon>
        <taxon>Streptophyta</taxon>
        <taxon>Embryophyta</taxon>
        <taxon>Tracheophyta</taxon>
        <taxon>Spermatophyta</taxon>
        <taxon>Magnoliopsida</taxon>
        <taxon>eudicotyledons</taxon>
        <taxon>Gunneridae</taxon>
        <taxon>Pentapetalae</taxon>
        <taxon>Saxifragales</taxon>
        <taxon>Crassulaceae</taxon>
        <taxon>Kalanchoe</taxon>
    </lineage>
</organism>
<accession>A0A7N1A495</accession>
<dbReference type="OMA" id="NNCCLLP"/>
<reference evidence="3" key="1">
    <citation type="submission" date="2021-01" db="UniProtKB">
        <authorList>
            <consortium name="EnsemblPlants"/>
        </authorList>
    </citation>
    <scope>IDENTIFICATION</scope>
</reference>
<evidence type="ECO:0000313" key="3">
    <source>
        <dbReference type="EnsemblPlants" id="Kaladp0095s0603.1.v1.1"/>
    </source>
</evidence>
<dbReference type="AlphaFoldDB" id="A0A7N1A495"/>
<dbReference type="GO" id="GO:0008017">
    <property type="term" value="F:microtubule binding"/>
    <property type="evidence" value="ECO:0007669"/>
    <property type="project" value="InterPro"/>
</dbReference>
<dbReference type="InterPro" id="IPR057600">
    <property type="entry name" value="TORTIFOLIA1/SINE1-2_N"/>
</dbReference>
<evidence type="ECO:0000256" key="1">
    <source>
        <dbReference type="SAM" id="MobiDB-lite"/>
    </source>
</evidence>
<feature type="compositionally biased region" description="Basic and acidic residues" evidence="1">
    <location>
        <begin position="379"/>
        <end position="414"/>
    </location>
</feature>
<dbReference type="Pfam" id="PF24714">
    <property type="entry name" value="TOR1L1_N"/>
    <property type="match status" value="1"/>
</dbReference>
<proteinExistence type="predicted"/>
<feature type="compositionally biased region" description="Basic residues" evidence="1">
    <location>
        <begin position="324"/>
        <end position="338"/>
    </location>
</feature>
<feature type="region of interest" description="Disordered" evidence="1">
    <location>
        <begin position="287"/>
        <end position="449"/>
    </location>
</feature>
<dbReference type="EnsemblPlants" id="Kaladp0095s0603.1.v1.1">
    <property type="protein sequence ID" value="Kaladp0095s0603.1.v1.1"/>
    <property type="gene ID" value="Kaladp0095s0603.v1.1"/>
</dbReference>
<dbReference type="Gramene" id="Kaladp0095s0603.1.v1.1">
    <property type="protein sequence ID" value="Kaladp0095s0603.1.v1.1"/>
    <property type="gene ID" value="Kaladp0095s0603.v1.1"/>
</dbReference>
<dbReference type="InterPro" id="IPR033337">
    <property type="entry name" value="TORTIFOLIA1/SINE1-2"/>
</dbReference>
<name>A0A7N1A495_KALFE</name>
<evidence type="ECO:0000259" key="2">
    <source>
        <dbReference type="Pfam" id="PF24714"/>
    </source>
</evidence>
<dbReference type="Proteomes" id="UP000594263">
    <property type="component" value="Unplaced"/>
</dbReference>
<dbReference type="GO" id="GO:0005874">
    <property type="term" value="C:microtubule"/>
    <property type="evidence" value="ECO:0007669"/>
    <property type="project" value="InterPro"/>
</dbReference>
<dbReference type="InterPro" id="IPR011989">
    <property type="entry name" value="ARM-like"/>
</dbReference>
<dbReference type="PANTHER" id="PTHR31355">
    <property type="entry name" value="MICROTUBULE-ASSOCIATED PROTEIN TORTIFOLIA1"/>
    <property type="match status" value="1"/>
</dbReference>
<sequence length="639" mass="69202">MAIASSYRQSNSVATRDLKHRVFTCVNKLSDRDTYSAGVSELESIAEKLSHDSLSVFISCIQSTNSSDKSPVRKQCVKLLGVLSEAHGDALSPHLSKMLANLIRRLRDPDTSVRSVCIGVAATMSARITKPPFSAFLKPLSEAIFTEQDQNAQIGAALCLAAAIESSPDPEPSALRKMMPKFERLLKVESYKAKAAVMTLIGSVIDAGCVSSHGAVSSLVPCLVGFLSSEEWAARKAAAEALRKLALADRDLLSEFKGSCMKTFENRRYDKVKAVRETMKQMLDAWKEVPDLSDQDTPPPLSPSSSKAENGSGRRFSGPEAIHAKKQLPQRTVRKRGPLKSSDTNRGEATLGKSEKKPWKIELSVPCGPSAGSYKNSFGRKDEISVERSSEKARLLKPETRRGLFTKNSDDKQPRSGVVKSGRVAPYNEIPESTVGVSNKSEGINQSQRDDEDLALIRKQLKQIENQQSSLLDLLNKFIGSSQTGLQTLETRVHGLEVAVNGISRDLAASSKTPLPVATSKPGATPTCCIFPGTDFLSSKFLRKTHVQEPLSRFSRSRVTSPFSSLHFLRSKKRGSKTSQIQRPLFQSNGGGGFIVNPLAQVQTDFIDMLGVSSSNGGSTVVNGGATALPPLLELGNPT</sequence>
<feature type="compositionally biased region" description="Polar residues" evidence="1">
    <location>
        <begin position="435"/>
        <end position="447"/>
    </location>
</feature>
<evidence type="ECO:0000313" key="4">
    <source>
        <dbReference type="Proteomes" id="UP000594263"/>
    </source>
</evidence>
<dbReference type="FunFam" id="1.25.10.10:FF:000549">
    <property type="entry name" value="ARM repeat superfamily protein"/>
    <property type="match status" value="1"/>
</dbReference>
<feature type="domain" description="TORTIFOLIA1/SINE1-2 N-terminal" evidence="2">
    <location>
        <begin position="17"/>
        <end position="288"/>
    </location>
</feature>
<dbReference type="SUPFAM" id="SSF48371">
    <property type="entry name" value="ARM repeat"/>
    <property type="match status" value="1"/>
</dbReference>
<dbReference type="PANTHER" id="PTHR31355:SF8">
    <property type="entry name" value="TORTIFOLIA1-LIKE PROTEIN 3"/>
    <property type="match status" value="1"/>
</dbReference>
<protein>
    <recommendedName>
        <fullName evidence="2">TORTIFOLIA1/SINE1-2 N-terminal domain-containing protein</fullName>
    </recommendedName>
</protein>
<dbReference type="InterPro" id="IPR016024">
    <property type="entry name" value="ARM-type_fold"/>
</dbReference>